<dbReference type="Proteomes" id="UP001152795">
    <property type="component" value="Unassembled WGS sequence"/>
</dbReference>
<reference evidence="1" key="1">
    <citation type="submission" date="2020-04" db="EMBL/GenBank/DDBJ databases">
        <authorList>
            <person name="Alioto T."/>
            <person name="Alioto T."/>
            <person name="Gomez Garrido J."/>
        </authorList>
    </citation>
    <scope>NUCLEOTIDE SEQUENCE</scope>
    <source>
        <strain evidence="1">A484AB</strain>
    </source>
</reference>
<comment type="caution">
    <text evidence="1">The sequence shown here is derived from an EMBL/GenBank/DDBJ whole genome shotgun (WGS) entry which is preliminary data.</text>
</comment>
<name>A0A7D9DKX3_PARCT</name>
<gene>
    <name evidence="1" type="ORF">PACLA_8A039919</name>
</gene>
<organism evidence="1 2">
    <name type="scientific">Paramuricea clavata</name>
    <name type="common">Red gorgonian</name>
    <name type="synonym">Violescent sea-whip</name>
    <dbReference type="NCBI Taxonomy" id="317549"/>
    <lineage>
        <taxon>Eukaryota</taxon>
        <taxon>Metazoa</taxon>
        <taxon>Cnidaria</taxon>
        <taxon>Anthozoa</taxon>
        <taxon>Octocorallia</taxon>
        <taxon>Malacalcyonacea</taxon>
        <taxon>Plexauridae</taxon>
        <taxon>Paramuricea</taxon>
    </lineage>
</organism>
<keyword evidence="2" id="KW-1185">Reference proteome</keyword>
<dbReference type="EMBL" id="CACRXK020001316">
    <property type="protein sequence ID" value="CAB3988391.1"/>
    <property type="molecule type" value="Genomic_DNA"/>
</dbReference>
<protein>
    <submittedName>
        <fullName evidence="1">Uncharacterized protein</fullName>
    </submittedName>
</protein>
<proteinExistence type="predicted"/>
<dbReference type="AlphaFoldDB" id="A0A7D9DKX3"/>
<sequence>MSAFAKVLILVPFVILFLPNIASVPEFSMGDKIGSIRRYLVTNSSNITAACLNPVSQSTFKDVLQLMGSGTTNVIDLHVWIESVNATMNKTQVLKGIKWANEIGRTLISLIAQAEKSKPITLPWYTSTLTAGVYGVNIVVAEETMRCMFSGNNITDQAIFDLLVHQLYYMSGNKTDYNLCRPHNDKNQVPEYNCCTIVGRNDIPICSDYSSIVTKVFPILVVITVFFLMYIDFPIILEYLSQYKEDNKHYRISDSPMSLSSILHSVFVEGHGPVKSFGRKLMFVIFVFVTTLPEWGNSLLVYLIFVCPWALIFLFSDTFTLNENDHLTIEPLQLLSYTFKNPIEIIVLPFNLKWWHKVSTKWPRFYRNLELTRNSSFQQSETNPELPPTTQESQEERLLLLPRPENNRQEGDRRFGFLEIMKYRFSILILLVVYLITLPLLCLLVLILLFIYNHIFLTVKPQECGIIKHIFVLWFFLTTFLLIMVSITDLFLLTFYLIVGLFLNGEIYSPYLVPFATILFYAWATWRTSVETKYLALTTNIYKVCKRTIGAVESGENSNSVTENGGNVNNTPRSSTTGPFGERFNIELNDDRGPIIPKKLYDLVRERLLPYDRILFHYFQGVFFIAIFAYLLYIMMSLAQKSGISNSVQIIGTIAATSLPFIFDFVWKKSSDEQREANSIVLKSKLKRLLLVQSFNNTTGGMVVEFTGND</sequence>
<dbReference type="OrthoDB" id="10615654at2759"/>
<evidence type="ECO:0000313" key="2">
    <source>
        <dbReference type="Proteomes" id="UP001152795"/>
    </source>
</evidence>
<evidence type="ECO:0000313" key="1">
    <source>
        <dbReference type="EMBL" id="CAB3988391.1"/>
    </source>
</evidence>
<accession>A0A7D9DKX3</accession>